<gene>
    <name evidence="1" type="ORF">M427DRAFT_324108</name>
</gene>
<proteinExistence type="predicted"/>
<protein>
    <submittedName>
        <fullName evidence="1">Uncharacterized protein</fullName>
    </submittedName>
</protein>
<dbReference type="EMBL" id="KQ965762">
    <property type="protein sequence ID" value="KXS15367.1"/>
    <property type="molecule type" value="Genomic_DNA"/>
</dbReference>
<name>A0A139AF08_GONPJ</name>
<evidence type="ECO:0000313" key="2">
    <source>
        <dbReference type="Proteomes" id="UP000070544"/>
    </source>
</evidence>
<dbReference type="AlphaFoldDB" id="A0A139AF08"/>
<dbReference type="Proteomes" id="UP000070544">
    <property type="component" value="Unassembled WGS sequence"/>
</dbReference>
<organism evidence="1 2">
    <name type="scientific">Gonapodya prolifera (strain JEL478)</name>
    <name type="common">Monoblepharis prolifera</name>
    <dbReference type="NCBI Taxonomy" id="1344416"/>
    <lineage>
        <taxon>Eukaryota</taxon>
        <taxon>Fungi</taxon>
        <taxon>Fungi incertae sedis</taxon>
        <taxon>Chytridiomycota</taxon>
        <taxon>Chytridiomycota incertae sedis</taxon>
        <taxon>Monoblepharidomycetes</taxon>
        <taxon>Monoblepharidales</taxon>
        <taxon>Gonapodyaceae</taxon>
        <taxon>Gonapodya</taxon>
    </lineage>
</organism>
<reference evidence="1 2" key="1">
    <citation type="journal article" date="2015" name="Genome Biol. Evol.">
        <title>Phylogenomic analyses indicate that early fungi evolved digesting cell walls of algal ancestors of land plants.</title>
        <authorList>
            <person name="Chang Y."/>
            <person name="Wang S."/>
            <person name="Sekimoto S."/>
            <person name="Aerts A.L."/>
            <person name="Choi C."/>
            <person name="Clum A."/>
            <person name="LaButti K.M."/>
            <person name="Lindquist E.A."/>
            <person name="Yee Ngan C."/>
            <person name="Ohm R.A."/>
            <person name="Salamov A.A."/>
            <person name="Grigoriev I.V."/>
            <person name="Spatafora J.W."/>
            <person name="Berbee M.L."/>
        </authorList>
    </citation>
    <scope>NUCLEOTIDE SEQUENCE [LARGE SCALE GENOMIC DNA]</scope>
    <source>
        <strain evidence="1 2">JEL478</strain>
    </source>
</reference>
<keyword evidence="2" id="KW-1185">Reference proteome</keyword>
<sequence length="122" mass="13819">MRWWESNIRKNSTFAFVLAASISVSVTSAPNASRRRMTFTLGCVVNKTRMSSTFPLRLRATAPPVRLIPSFSSLSVTSDLILMKTVLVPPRPTATTRAEVKMNLQYHQYRFHSYPVHLPLPL</sequence>
<evidence type="ECO:0000313" key="1">
    <source>
        <dbReference type="EMBL" id="KXS15367.1"/>
    </source>
</evidence>
<accession>A0A139AF08</accession>